<dbReference type="EMBL" id="JAGQHS010000032">
    <property type="protein sequence ID" value="MCA9755800.1"/>
    <property type="molecule type" value="Genomic_DNA"/>
</dbReference>
<feature type="signal peptide" evidence="1">
    <location>
        <begin position="1"/>
        <end position="22"/>
    </location>
</feature>
<dbReference type="AlphaFoldDB" id="A0A956NAR3"/>
<organism evidence="2 3">
    <name type="scientific">Eiseniibacteriota bacterium</name>
    <dbReference type="NCBI Taxonomy" id="2212470"/>
    <lineage>
        <taxon>Bacteria</taxon>
        <taxon>Candidatus Eiseniibacteriota</taxon>
    </lineage>
</organism>
<proteinExistence type="predicted"/>
<evidence type="ECO:0000313" key="2">
    <source>
        <dbReference type="EMBL" id="MCA9755800.1"/>
    </source>
</evidence>
<dbReference type="Proteomes" id="UP000739538">
    <property type="component" value="Unassembled WGS sequence"/>
</dbReference>
<keyword evidence="1" id="KW-0732">Signal</keyword>
<accession>A0A956NAR3</accession>
<reference evidence="2" key="2">
    <citation type="journal article" date="2021" name="Microbiome">
        <title>Successional dynamics and alternative stable states in a saline activated sludge microbial community over 9 years.</title>
        <authorList>
            <person name="Wang Y."/>
            <person name="Ye J."/>
            <person name="Ju F."/>
            <person name="Liu L."/>
            <person name="Boyd J.A."/>
            <person name="Deng Y."/>
            <person name="Parks D.H."/>
            <person name="Jiang X."/>
            <person name="Yin X."/>
            <person name="Woodcroft B.J."/>
            <person name="Tyson G.W."/>
            <person name="Hugenholtz P."/>
            <person name="Polz M.F."/>
            <person name="Zhang T."/>
        </authorList>
    </citation>
    <scope>NUCLEOTIDE SEQUENCE</scope>
    <source>
        <strain evidence="2">HKST-UBA02</strain>
    </source>
</reference>
<evidence type="ECO:0000256" key="1">
    <source>
        <dbReference type="SAM" id="SignalP"/>
    </source>
</evidence>
<comment type="caution">
    <text evidence="2">The sequence shown here is derived from an EMBL/GenBank/DDBJ whole genome shotgun (WGS) entry which is preliminary data.</text>
</comment>
<name>A0A956NAR3_UNCEI</name>
<protein>
    <submittedName>
        <fullName evidence="2">Uncharacterized protein</fullName>
    </submittedName>
</protein>
<gene>
    <name evidence="2" type="ORF">KDA27_08370</name>
</gene>
<sequence length="167" mass="17603">MRGVILFSAPVLLALVAVPSQAQPTQMEGPGGGSTLAFGVLCPDADLFVHHDGSFENGVAWTYGGVQEPYYGAFGEAFDLGAGDVECVSLWLTQDGFYSGQSTDVYVWEDGIAGEPGSVVGVVTGIVFEGIATWPDVSRHDVEISVSITGPFTVGSWGNWVYARNGY</sequence>
<reference evidence="2" key="1">
    <citation type="submission" date="2020-04" db="EMBL/GenBank/DDBJ databases">
        <authorList>
            <person name="Zhang T."/>
        </authorList>
    </citation>
    <scope>NUCLEOTIDE SEQUENCE</scope>
    <source>
        <strain evidence="2">HKST-UBA02</strain>
    </source>
</reference>
<feature type="chain" id="PRO_5037959249" evidence="1">
    <location>
        <begin position="23"/>
        <end position="167"/>
    </location>
</feature>
<evidence type="ECO:0000313" key="3">
    <source>
        <dbReference type="Proteomes" id="UP000739538"/>
    </source>
</evidence>